<comment type="subcellular location">
    <subcellularLocation>
        <location evidence="1">Membrane</location>
        <topology evidence="1">Multi-pass membrane protein</topology>
    </subcellularLocation>
</comment>
<evidence type="ECO:0000256" key="1">
    <source>
        <dbReference type="ARBA" id="ARBA00004141"/>
    </source>
</evidence>
<keyword evidence="3 5" id="KW-1133">Transmembrane helix</keyword>
<dbReference type="EMBL" id="PFAR01000007">
    <property type="protein sequence ID" value="PIR93463.1"/>
    <property type="molecule type" value="Genomic_DNA"/>
</dbReference>
<evidence type="ECO:0008006" key="8">
    <source>
        <dbReference type="Google" id="ProtNLM"/>
    </source>
</evidence>
<feature type="transmembrane region" description="Helical" evidence="5">
    <location>
        <begin position="78"/>
        <end position="98"/>
    </location>
</feature>
<keyword evidence="4 5" id="KW-0472">Membrane</keyword>
<dbReference type="InterPro" id="IPR003825">
    <property type="entry name" value="Colicin-V_CvpA"/>
</dbReference>
<keyword evidence="2 5" id="KW-0812">Transmembrane</keyword>
<gene>
    <name evidence="6" type="ORF">COT99_00565</name>
</gene>
<proteinExistence type="predicted"/>
<evidence type="ECO:0000256" key="4">
    <source>
        <dbReference type="ARBA" id="ARBA00023136"/>
    </source>
</evidence>
<dbReference type="GO" id="GO:0009403">
    <property type="term" value="P:toxin biosynthetic process"/>
    <property type="evidence" value="ECO:0007669"/>
    <property type="project" value="InterPro"/>
</dbReference>
<feature type="transmembrane region" description="Helical" evidence="5">
    <location>
        <begin position="6"/>
        <end position="32"/>
    </location>
</feature>
<name>A0A2H0V300_9BACT</name>
<feature type="transmembrane region" description="Helical" evidence="5">
    <location>
        <begin position="119"/>
        <end position="139"/>
    </location>
</feature>
<dbReference type="Pfam" id="PF02674">
    <property type="entry name" value="Colicin_V"/>
    <property type="match status" value="1"/>
</dbReference>
<feature type="transmembrane region" description="Helical" evidence="5">
    <location>
        <begin position="39"/>
        <end position="58"/>
    </location>
</feature>
<organism evidence="6 7">
    <name type="scientific">Candidatus Falkowbacteria bacterium CG10_big_fil_rev_8_21_14_0_10_43_10</name>
    <dbReference type="NCBI Taxonomy" id="1974567"/>
    <lineage>
        <taxon>Bacteria</taxon>
        <taxon>Candidatus Falkowiibacteriota</taxon>
    </lineage>
</organism>
<comment type="caution">
    <text evidence="6">The sequence shown here is derived from an EMBL/GenBank/DDBJ whole genome shotgun (WGS) entry which is preliminary data.</text>
</comment>
<dbReference type="AlphaFoldDB" id="A0A2H0V300"/>
<accession>A0A2H0V300</accession>
<dbReference type="PANTHER" id="PTHR37306">
    <property type="entry name" value="COLICIN V PRODUCTION PROTEIN"/>
    <property type="match status" value="1"/>
</dbReference>
<dbReference type="PANTHER" id="PTHR37306:SF1">
    <property type="entry name" value="COLICIN V PRODUCTION PROTEIN"/>
    <property type="match status" value="1"/>
</dbReference>
<evidence type="ECO:0000256" key="3">
    <source>
        <dbReference type="ARBA" id="ARBA00022989"/>
    </source>
</evidence>
<evidence type="ECO:0000313" key="6">
    <source>
        <dbReference type="EMBL" id="PIR93463.1"/>
    </source>
</evidence>
<dbReference type="GO" id="GO:0016020">
    <property type="term" value="C:membrane"/>
    <property type="evidence" value="ECO:0007669"/>
    <property type="project" value="UniProtKB-SubCell"/>
</dbReference>
<protein>
    <recommendedName>
        <fullName evidence="8">Colicin V production protein</fullName>
    </recommendedName>
</protein>
<evidence type="ECO:0000256" key="5">
    <source>
        <dbReference type="SAM" id="Phobius"/>
    </source>
</evidence>
<dbReference type="Proteomes" id="UP000228626">
    <property type="component" value="Unassembled WGS sequence"/>
</dbReference>
<evidence type="ECO:0000256" key="2">
    <source>
        <dbReference type="ARBA" id="ARBA00022692"/>
    </source>
</evidence>
<reference evidence="7" key="1">
    <citation type="submission" date="2017-09" db="EMBL/GenBank/DDBJ databases">
        <title>Depth-based differentiation of microbial function through sediment-hosted aquifers and enrichment of novel symbionts in the deep terrestrial subsurface.</title>
        <authorList>
            <person name="Probst A.J."/>
            <person name="Ladd B."/>
            <person name="Jarett J.K."/>
            <person name="Geller-Mcgrath D.E."/>
            <person name="Sieber C.M.K."/>
            <person name="Emerson J.B."/>
            <person name="Anantharaman K."/>
            <person name="Thomas B.C."/>
            <person name="Malmstrom R."/>
            <person name="Stieglmeier M."/>
            <person name="Klingl A."/>
            <person name="Woyke T."/>
            <person name="Ryan C.M."/>
            <person name="Banfield J.F."/>
        </authorList>
    </citation>
    <scope>NUCLEOTIDE SEQUENCE [LARGE SCALE GENOMIC DNA]</scope>
</reference>
<evidence type="ECO:0000313" key="7">
    <source>
        <dbReference type="Proteomes" id="UP000228626"/>
    </source>
</evidence>
<sequence length="182" mass="20199">MNIGGIFSTIGSIGLLDAILAVLILSAAVYGFMKGIIRMAGDFFGVLIGIWVAGYYFITFYEWTQSLYLGYENIGRAISFLLILAVTKKLVSLVVVVIDRFIGFINIIPFFSLINRLAGAFLGFLSAGVFLGIAVYFFSRYSLGFAFDKMLVESSMAKFLFYFGEFVSPLLPEVLRQLHSLI</sequence>